<comment type="similarity">
    <text evidence="1">Belongs to the LOB domain-containing protein family.</text>
</comment>
<dbReference type="InterPro" id="IPR004883">
    <property type="entry name" value="LOB"/>
</dbReference>
<name>A0A6L2LTB5_TANCI</name>
<dbReference type="AlphaFoldDB" id="A0A6L2LTB5"/>
<comment type="caution">
    <text evidence="3">The sequence shown here is derived from an EMBL/GenBank/DDBJ whole genome shotgun (WGS) entry which is preliminary data.</text>
</comment>
<organism evidence="3">
    <name type="scientific">Tanacetum cinerariifolium</name>
    <name type="common">Dalmatian daisy</name>
    <name type="synonym">Chrysanthemum cinerariifolium</name>
    <dbReference type="NCBI Taxonomy" id="118510"/>
    <lineage>
        <taxon>Eukaryota</taxon>
        <taxon>Viridiplantae</taxon>
        <taxon>Streptophyta</taxon>
        <taxon>Embryophyta</taxon>
        <taxon>Tracheophyta</taxon>
        <taxon>Spermatophyta</taxon>
        <taxon>Magnoliopsida</taxon>
        <taxon>eudicotyledons</taxon>
        <taxon>Gunneridae</taxon>
        <taxon>Pentapetalae</taxon>
        <taxon>asterids</taxon>
        <taxon>campanulids</taxon>
        <taxon>Asterales</taxon>
        <taxon>Asteraceae</taxon>
        <taxon>Asteroideae</taxon>
        <taxon>Anthemideae</taxon>
        <taxon>Anthemidinae</taxon>
        <taxon>Tanacetum</taxon>
    </lineage>
</organism>
<accession>A0A6L2LTB5</accession>
<feature type="domain" description="LOB" evidence="2">
    <location>
        <begin position="1"/>
        <end position="42"/>
    </location>
</feature>
<sequence>MIEETHMCLREDAIDSLYYEAMCRMKDPVYGRWTPSMILKSATDGTKLAMGMKRNRTFGSEERVLGSAKFHYKSKARDDEIDSLRLFEGHAKLIRK</sequence>
<proteinExistence type="inferred from homology"/>
<protein>
    <recommendedName>
        <fullName evidence="2">LOB domain-containing protein</fullName>
    </recommendedName>
</protein>
<evidence type="ECO:0000259" key="2">
    <source>
        <dbReference type="Pfam" id="PF03195"/>
    </source>
</evidence>
<dbReference type="Pfam" id="PF03195">
    <property type="entry name" value="LOB"/>
    <property type="match status" value="1"/>
</dbReference>
<dbReference type="EMBL" id="BKCJ010005136">
    <property type="protein sequence ID" value="GEU65093.1"/>
    <property type="molecule type" value="Genomic_DNA"/>
</dbReference>
<evidence type="ECO:0000256" key="1">
    <source>
        <dbReference type="ARBA" id="ARBA00005474"/>
    </source>
</evidence>
<reference evidence="3" key="1">
    <citation type="journal article" date="2019" name="Sci. Rep.">
        <title>Draft genome of Tanacetum cinerariifolium, the natural source of mosquito coil.</title>
        <authorList>
            <person name="Yamashiro T."/>
            <person name="Shiraishi A."/>
            <person name="Satake H."/>
            <person name="Nakayama K."/>
        </authorList>
    </citation>
    <scope>NUCLEOTIDE SEQUENCE</scope>
</reference>
<evidence type="ECO:0000313" key="3">
    <source>
        <dbReference type="EMBL" id="GEU65093.1"/>
    </source>
</evidence>
<gene>
    <name evidence="3" type="ORF">Tci_037071</name>
</gene>